<keyword evidence="1" id="KW-0805">Transcription regulation</keyword>
<dbReference type="PROSITE" id="PS01124">
    <property type="entry name" value="HTH_ARAC_FAMILY_2"/>
    <property type="match status" value="1"/>
</dbReference>
<dbReference type="Gene3D" id="1.10.10.60">
    <property type="entry name" value="Homeodomain-like"/>
    <property type="match status" value="1"/>
</dbReference>
<evidence type="ECO:0000256" key="2">
    <source>
        <dbReference type="ARBA" id="ARBA00023125"/>
    </source>
</evidence>
<keyword evidence="3" id="KW-0804">Transcription</keyword>
<organism evidence="5 6">
    <name type="scientific">Rhodococcus kronopolitis</name>
    <dbReference type="NCBI Taxonomy" id="1460226"/>
    <lineage>
        <taxon>Bacteria</taxon>
        <taxon>Bacillati</taxon>
        <taxon>Actinomycetota</taxon>
        <taxon>Actinomycetes</taxon>
        <taxon>Mycobacteriales</taxon>
        <taxon>Nocardiaceae</taxon>
        <taxon>Rhodococcus</taxon>
    </lineage>
</organism>
<evidence type="ECO:0000256" key="1">
    <source>
        <dbReference type="ARBA" id="ARBA00023015"/>
    </source>
</evidence>
<dbReference type="PANTHER" id="PTHR46796:SF15">
    <property type="entry name" value="BLL1074 PROTEIN"/>
    <property type="match status" value="1"/>
</dbReference>
<dbReference type="InterPro" id="IPR046532">
    <property type="entry name" value="DUF6597"/>
</dbReference>
<dbReference type="Proteomes" id="UP001595914">
    <property type="component" value="Unassembled WGS sequence"/>
</dbReference>
<comment type="caution">
    <text evidence="5">The sequence shown here is derived from an EMBL/GenBank/DDBJ whole genome shotgun (WGS) entry which is preliminary data.</text>
</comment>
<evidence type="ECO:0000256" key="3">
    <source>
        <dbReference type="ARBA" id="ARBA00023163"/>
    </source>
</evidence>
<dbReference type="InterPro" id="IPR050204">
    <property type="entry name" value="AraC_XylS_family_regulators"/>
</dbReference>
<feature type="domain" description="HTH araC/xylS-type" evidence="4">
    <location>
        <begin position="131"/>
        <end position="226"/>
    </location>
</feature>
<keyword evidence="6" id="KW-1185">Reference proteome</keyword>
<dbReference type="InterPro" id="IPR018060">
    <property type="entry name" value="HTH_AraC"/>
</dbReference>
<accession>A0ABV9FW46</accession>
<name>A0ABV9FW46_9NOCA</name>
<reference evidence="6" key="1">
    <citation type="journal article" date="2019" name="Int. J. Syst. Evol. Microbiol.">
        <title>The Global Catalogue of Microorganisms (GCM) 10K type strain sequencing project: providing services to taxonomists for standard genome sequencing and annotation.</title>
        <authorList>
            <consortium name="The Broad Institute Genomics Platform"/>
            <consortium name="The Broad Institute Genome Sequencing Center for Infectious Disease"/>
            <person name="Wu L."/>
            <person name="Ma J."/>
        </authorList>
    </citation>
    <scope>NUCLEOTIDE SEQUENCE [LARGE SCALE GENOMIC DNA]</scope>
    <source>
        <strain evidence="6">CCUG 54520</strain>
    </source>
</reference>
<dbReference type="Pfam" id="PF20240">
    <property type="entry name" value="DUF6597"/>
    <property type="match status" value="1"/>
</dbReference>
<evidence type="ECO:0000313" key="6">
    <source>
        <dbReference type="Proteomes" id="UP001595914"/>
    </source>
</evidence>
<dbReference type="Pfam" id="PF12833">
    <property type="entry name" value="HTH_18"/>
    <property type="match status" value="1"/>
</dbReference>
<sequence>MYRERAATIPGAVLWTSEPVADAAHRILPDGSMDLIWLAGRLVVAGPDTAAHVSTSAETTRIVGLRFAPGQGPAALGVPADGLVDTRVPLAELWNPALVRRWESRLSGASAPGLLLEQLGGERLDEADPDLRLLATATGLLRAGVPVAAVGARVGLSERQLRRRSVRAYGYGPKTLSRILRFTRAVELVRAGTPPAVVAARLEYADQAHLAREVRQLAGVPLGALG</sequence>
<dbReference type="RefSeq" id="WP_378418590.1">
    <property type="nucleotide sequence ID" value="NZ_JBHSFO010000009.1"/>
</dbReference>
<proteinExistence type="predicted"/>
<evidence type="ECO:0000259" key="4">
    <source>
        <dbReference type="PROSITE" id="PS01124"/>
    </source>
</evidence>
<keyword evidence="2" id="KW-0238">DNA-binding</keyword>
<dbReference type="EMBL" id="JBHSFO010000009">
    <property type="protein sequence ID" value="MFC4605200.1"/>
    <property type="molecule type" value="Genomic_DNA"/>
</dbReference>
<dbReference type="PANTHER" id="PTHR46796">
    <property type="entry name" value="HTH-TYPE TRANSCRIPTIONAL ACTIVATOR RHAS-RELATED"/>
    <property type="match status" value="1"/>
</dbReference>
<dbReference type="SMART" id="SM00342">
    <property type="entry name" value="HTH_ARAC"/>
    <property type="match status" value="1"/>
</dbReference>
<gene>
    <name evidence="5" type="ORF">ACFO6S_15995</name>
</gene>
<evidence type="ECO:0000313" key="5">
    <source>
        <dbReference type="EMBL" id="MFC4605200.1"/>
    </source>
</evidence>
<protein>
    <submittedName>
        <fullName evidence="5">Helix-turn-helix domain-containing protein</fullName>
    </submittedName>
</protein>